<comment type="function">
    <text evidence="12">The main replicative DNA helicase, it participates in initiation and elongation during chromosome replication. Travels ahead of the DNA replisome, separating dsDNA into templates for DNA synthesis. A processive ATP-dependent 5'-3' DNA helicase it has DNA-dependent ATPase activity.</text>
</comment>
<dbReference type="Pfam" id="PF00772">
    <property type="entry name" value="DnaB"/>
    <property type="match status" value="1"/>
</dbReference>
<evidence type="ECO:0000256" key="6">
    <source>
        <dbReference type="ARBA" id="ARBA00022806"/>
    </source>
</evidence>
<dbReference type="GO" id="GO:0006269">
    <property type="term" value="P:DNA replication, synthesis of primer"/>
    <property type="evidence" value="ECO:0007669"/>
    <property type="project" value="UniProtKB-UniRule"/>
</dbReference>
<dbReference type="STRING" id="1802555.A2755_02860"/>
<name>A0A1F8DU06_9BACT</name>
<evidence type="ECO:0000259" key="13">
    <source>
        <dbReference type="PROSITE" id="PS51199"/>
    </source>
</evidence>
<evidence type="ECO:0000256" key="2">
    <source>
        <dbReference type="ARBA" id="ARBA00022515"/>
    </source>
</evidence>
<keyword evidence="5 12" id="KW-0378">Hydrolase</keyword>
<dbReference type="InterPro" id="IPR007694">
    <property type="entry name" value="DNA_helicase_DnaB-like_C"/>
</dbReference>
<dbReference type="AlphaFoldDB" id="A0A1F8DU06"/>
<dbReference type="InterPro" id="IPR027417">
    <property type="entry name" value="P-loop_NTPase"/>
</dbReference>
<gene>
    <name evidence="14" type="ORF">A2755_02860</name>
</gene>
<dbReference type="CDD" id="cd00984">
    <property type="entry name" value="DnaB_C"/>
    <property type="match status" value="1"/>
</dbReference>
<dbReference type="PROSITE" id="PS51199">
    <property type="entry name" value="SF4_HELICASE"/>
    <property type="match status" value="1"/>
</dbReference>
<dbReference type="InterPro" id="IPR007692">
    <property type="entry name" value="DNA_helicase_DnaB"/>
</dbReference>
<evidence type="ECO:0000256" key="7">
    <source>
        <dbReference type="ARBA" id="ARBA00022840"/>
    </source>
</evidence>
<evidence type="ECO:0000256" key="8">
    <source>
        <dbReference type="ARBA" id="ARBA00023125"/>
    </source>
</evidence>
<keyword evidence="4 12" id="KW-0547">Nucleotide-binding</keyword>
<dbReference type="GO" id="GO:1990077">
    <property type="term" value="C:primosome complex"/>
    <property type="evidence" value="ECO:0007669"/>
    <property type="project" value="UniProtKB-UniRule"/>
</dbReference>
<accession>A0A1F8DU06</accession>
<dbReference type="SUPFAM" id="SSF48024">
    <property type="entry name" value="N-terminal domain of DnaB helicase"/>
    <property type="match status" value="1"/>
</dbReference>
<dbReference type="InterPro" id="IPR007693">
    <property type="entry name" value="DNA_helicase_DnaB-like_N"/>
</dbReference>
<keyword evidence="9" id="KW-0413">Isomerase</keyword>
<evidence type="ECO:0000256" key="11">
    <source>
        <dbReference type="NCBIfam" id="TIGR00665"/>
    </source>
</evidence>
<dbReference type="GO" id="GO:0043139">
    <property type="term" value="F:5'-3' DNA helicase activity"/>
    <property type="evidence" value="ECO:0007669"/>
    <property type="project" value="UniProtKB-EC"/>
</dbReference>
<dbReference type="GO" id="GO:0003677">
    <property type="term" value="F:DNA binding"/>
    <property type="evidence" value="ECO:0007669"/>
    <property type="project" value="UniProtKB-UniRule"/>
</dbReference>
<keyword evidence="6 12" id="KW-0347">Helicase</keyword>
<dbReference type="Gene3D" id="1.10.860.10">
    <property type="entry name" value="DNAb Helicase, Chain A"/>
    <property type="match status" value="1"/>
</dbReference>
<dbReference type="GO" id="GO:0005829">
    <property type="term" value="C:cytosol"/>
    <property type="evidence" value="ECO:0007669"/>
    <property type="project" value="TreeGrafter"/>
</dbReference>
<sequence length="450" mass="50349">MNPKLPPQDLDAEKSVLGALMIDKHAISRVADVLSPQDFYAPAHQKIFSAILELFSKNNPIDILSVTDVLKSRHDIDRVGGSAYLGDLINTVPSASHIAHYAKMVREKRVLRDLITVAADIEESVFTKGTSTEHLIDQIEQRVFSASMKSQDRNFVHIKDELHEAYERIEKIHQGEAGGLRGVTTGFQGLDNYLSGFQKSDLIMVGARPSLGKTTLALDFIRNAATKGNVPVGLFSLEMSKDQIIDRFIASEAGIPLWKMRTGRLNRESDFEPIQTALDRLSKIPVYIDDTPGLTIMQIRSIARRLLSEHGLGLLVIDYVQLIQPMSNTDNIVQQFTEISHGLKALARELAIPVLALSQLNRNVDSRESQMPKLSDLRESGSFEQDADVVMLIHRKSAGRTEPSLDEENMTSLIIAKHRNGPIGTVDLKFDQERVTFKEVEKKYKPLEEY</sequence>
<dbReference type="InterPro" id="IPR003593">
    <property type="entry name" value="AAA+_ATPase"/>
</dbReference>
<organism evidence="14 15">
    <name type="scientific">Candidatus Wolfebacteria bacterium RIFCSPHIGHO2_01_FULL_48_22</name>
    <dbReference type="NCBI Taxonomy" id="1802555"/>
    <lineage>
        <taxon>Bacteria</taxon>
        <taxon>Candidatus Wolfeibacteriota</taxon>
    </lineage>
</organism>
<dbReference type="PANTHER" id="PTHR30153:SF2">
    <property type="entry name" value="REPLICATIVE DNA HELICASE"/>
    <property type="match status" value="1"/>
</dbReference>
<evidence type="ECO:0000313" key="14">
    <source>
        <dbReference type="EMBL" id="OGM91308.1"/>
    </source>
</evidence>
<comment type="caution">
    <text evidence="14">The sequence shown here is derived from an EMBL/GenBank/DDBJ whole genome shotgun (WGS) entry which is preliminary data.</text>
</comment>
<dbReference type="GO" id="GO:0005524">
    <property type="term" value="F:ATP binding"/>
    <property type="evidence" value="ECO:0007669"/>
    <property type="project" value="UniProtKB-UniRule"/>
</dbReference>
<evidence type="ECO:0000256" key="1">
    <source>
        <dbReference type="ARBA" id="ARBA00008428"/>
    </source>
</evidence>
<proteinExistence type="inferred from homology"/>
<evidence type="ECO:0000256" key="4">
    <source>
        <dbReference type="ARBA" id="ARBA00022741"/>
    </source>
</evidence>
<evidence type="ECO:0000256" key="10">
    <source>
        <dbReference type="ARBA" id="ARBA00048954"/>
    </source>
</evidence>
<dbReference type="FunFam" id="1.10.860.10:FF:000001">
    <property type="entry name" value="Replicative DNA helicase"/>
    <property type="match status" value="1"/>
</dbReference>
<dbReference type="NCBIfam" id="TIGR00665">
    <property type="entry name" value="DnaB"/>
    <property type="match status" value="1"/>
</dbReference>
<dbReference type="InterPro" id="IPR036185">
    <property type="entry name" value="DNA_heli_DnaB-like_N_sf"/>
</dbReference>
<protein>
    <recommendedName>
        <fullName evidence="11 12">Replicative DNA helicase</fullName>
        <ecNumber evidence="11 12">5.6.2.3</ecNumber>
    </recommendedName>
</protein>
<keyword evidence="7 12" id="KW-0067">ATP-binding</keyword>
<evidence type="ECO:0000256" key="12">
    <source>
        <dbReference type="RuleBase" id="RU362085"/>
    </source>
</evidence>
<evidence type="ECO:0000256" key="3">
    <source>
        <dbReference type="ARBA" id="ARBA00022705"/>
    </source>
</evidence>
<reference evidence="14 15" key="1">
    <citation type="journal article" date="2016" name="Nat. Commun.">
        <title>Thousands of microbial genomes shed light on interconnected biogeochemical processes in an aquifer system.</title>
        <authorList>
            <person name="Anantharaman K."/>
            <person name="Brown C.T."/>
            <person name="Hug L.A."/>
            <person name="Sharon I."/>
            <person name="Castelle C.J."/>
            <person name="Probst A.J."/>
            <person name="Thomas B.C."/>
            <person name="Singh A."/>
            <person name="Wilkins M.J."/>
            <person name="Karaoz U."/>
            <person name="Brodie E.L."/>
            <person name="Williams K.H."/>
            <person name="Hubbard S.S."/>
            <person name="Banfield J.F."/>
        </authorList>
    </citation>
    <scope>NUCLEOTIDE SEQUENCE [LARGE SCALE GENOMIC DNA]</scope>
</reference>
<comment type="catalytic activity">
    <reaction evidence="10 12">
        <text>ATP + H2O = ADP + phosphate + H(+)</text>
        <dbReference type="Rhea" id="RHEA:13065"/>
        <dbReference type="ChEBI" id="CHEBI:15377"/>
        <dbReference type="ChEBI" id="CHEBI:15378"/>
        <dbReference type="ChEBI" id="CHEBI:30616"/>
        <dbReference type="ChEBI" id="CHEBI:43474"/>
        <dbReference type="ChEBI" id="CHEBI:456216"/>
        <dbReference type="EC" id="5.6.2.3"/>
    </reaction>
</comment>
<evidence type="ECO:0000256" key="5">
    <source>
        <dbReference type="ARBA" id="ARBA00022801"/>
    </source>
</evidence>
<keyword evidence="8 12" id="KW-0238">DNA-binding</keyword>
<dbReference type="EC" id="5.6.2.3" evidence="11 12"/>
<dbReference type="EMBL" id="MGIP01000011">
    <property type="protein sequence ID" value="OGM91308.1"/>
    <property type="molecule type" value="Genomic_DNA"/>
</dbReference>
<evidence type="ECO:0000256" key="9">
    <source>
        <dbReference type="ARBA" id="ARBA00023235"/>
    </source>
</evidence>
<dbReference type="SUPFAM" id="SSF52540">
    <property type="entry name" value="P-loop containing nucleoside triphosphate hydrolases"/>
    <property type="match status" value="1"/>
</dbReference>
<keyword evidence="2 12" id="KW-0639">Primosome</keyword>
<dbReference type="InterPro" id="IPR016136">
    <property type="entry name" value="DNA_helicase_N/primase_C"/>
</dbReference>
<dbReference type="GO" id="GO:0016887">
    <property type="term" value="F:ATP hydrolysis activity"/>
    <property type="evidence" value="ECO:0007669"/>
    <property type="project" value="RHEA"/>
</dbReference>
<dbReference type="Pfam" id="PF03796">
    <property type="entry name" value="DnaB_C"/>
    <property type="match status" value="1"/>
</dbReference>
<feature type="domain" description="SF4 helicase" evidence="13">
    <location>
        <begin position="176"/>
        <end position="444"/>
    </location>
</feature>
<dbReference type="Gene3D" id="3.40.50.300">
    <property type="entry name" value="P-loop containing nucleotide triphosphate hydrolases"/>
    <property type="match status" value="1"/>
</dbReference>
<keyword evidence="3 12" id="KW-0235">DNA replication</keyword>
<dbReference type="Proteomes" id="UP000177029">
    <property type="component" value="Unassembled WGS sequence"/>
</dbReference>
<comment type="similarity">
    <text evidence="1 12">Belongs to the helicase family. DnaB subfamily.</text>
</comment>
<dbReference type="PANTHER" id="PTHR30153">
    <property type="entry name" value="REPLICATIVE DNA HELICASE DNAB"/>
    <property type="match status" value="1"/>
</dbReference>
<dbReference type="SMART" id="SM00382">
    <property type="entry name" value="AAA"/>
    <property type="match status" value="1"/>
</dbReference>
<evidence type="ECO:0000313" key="15">
    <source>
        <dbReference type="Proteomes" id="UP000177029"/>
    </source>
</evidence>